<feature type="chain" id="PRO_5043741890" description="NTR domain-containing protein" evidence="5">
    <location>
        <begin position="17"/>
        <end position="128"/>
    </location>
</feature>
<gene>
    <name evidence="6" type="ORF">PENTCL1PPCAC_659</name>
</gene>
<dbReference type="GO" id="GO:0031012">
    <property type="term" value="C:extracellular matrix"/>
    <property type="evidence" value="ECO:0007669"/>
    <property type="project" value="TreeGrafter"/>
</dbReference>
<keyword evidence="3" id="KW-0862">Zinc</keyword>
<dbReference type="EMBL" id="BTSX01000001">
    <property type="protein sequence ID" value="GMS78484.1"/>
    <property type="molecule type" value="Genomic_DNA"/>
</dbReference>
<dbReference type="Gene3D" id="2.40.50.120">
    <property type="match status" value="1"/>
</dbReference>
<keyword evidence="2" id="KW-0964">Secreted</keyword>
<feature type="signal peptide" evidence="5">
    <location>
        <begin position="1"/>
        <end position="16"/>
    </location>
</feature>
<reference evidence="6" key="1">
    <citation type="submission" date="2023-10" db="EMBL/GenBank/DDBJ databases">
        <title>Genome assembly of Pristionchus species.</title>
        <authorList>
            <person name="Yoshida K."/>
            <person name="Sommer R.J."/>
        </authorList>
    </citation>
    <scope>NUCLEOTIDE SEQUENCE</scope>
    <source>
        <strain evidence="6">RS0144</strain>
    </source>
</reference>
<dbReference type="GO" id="GO:0005615">
    <property type="term" value="C:extracellular space"/>
    <property type="evidence" value="ECO:0007669"/>
    <property type="project" value="TreeGrafter"/>
</dbReference>
<feature type="binding site" evidence="3">
    <location>
        <position position="17"/>
    </location>
    <ligand>
        <name>Zn(2+)</name>
        <dbReference type="ChEBI" id="CHEBI:29105"/>
        <note>ligand shared with metalloproteinase partner</note>
    </ligand>
</feature>
<evidence type="ECO:0000256" key="5">
    <source>
        <dbReference type="SAM" id="SignalP"/>
    </source>
</evidence>
<evidence type="ECO:0000256" key="3">
    <source>
        <dbReference type="PIRSR" id="PIRSR601820-1"/>
    </source>
</evidence>
<comment type="subcellular location">
    <subcellularLocation>
        <location evidence="1">Secreted</location>
    </subcellularLocation>
</comment>
<feature type="disulfide bond" evidence="4">
    <location>
        <begin position="17"/>
        <end position="86"/>
    </location>
</feature>
<protein>
    <recommendedName>
        <fullName evidence="8">NTR domain-containing protein</fullName>
    </recommendedName>
</protein>
<dbReference type="Proteomes" id="UP001432027">
    <property type="component" value="Unassembled WGS sequence"/>
</dbReference>
<dbReference type="PANTHER" id="PTHR11844:SF25">
    <property type="entry name" value="NTR DOMAIN-CONTAINING PROTEIN"/>
    <property type="match status" value="1"/>
</dbReference>
<evidence type="ECO:0000256" key="4">
    <source>
        <dbReference type="PIRSR" id="PIRSR601820-3"/>
    </source>
</evidence>
<keyword evidence="3" id="KW-0479">Metal-binding</keyword>
<keyword evidence="7" id="KW-1185">Reference proteome</keyword>
<evidence type="ECO:0000313" key="6">
    <source>
        <dbReference type="EMBL" id="GMS78484.1"/>
    </source>
</evidence>
<dbReference type="GO" id="GO:0046872">
    <property type="term" value="F:metal ion binding"/>
    <property type="evidence" value="ECO:0007669"/>
    <property type="project" value="UniProtKB-KW"/>
</dbReference>
<evidence type="ECO:0000256" key="2">
    <source>
        <dbReference type="ARBA" id="ARBA00022525"/>
    </source>
</evidence>
<sequence>LPLILLLILSFDQAKSCSCVRKDAAWTFERADFVSRVLVEKVQTIIDDGRVLEMIYTVKHLDVYKSLDAPKVLPTQVRTAGDPGTCGVHLVKGQEIVIAGPVSPSFLRIELCTHGIIDRADAERLRSK</sequence>
<dbReference type="SUPFAM" id="SSF50242">
    <property type="entry name" value="TIMP-like"/>
    <property type="match status" value="1"/>
</dbReference>
<feature type="non-terminal residue" evidence="6">
    <location>
        <position position="1"/>
    </location>
</feature>
<feature type="disulfide bond" evidence="4">
    <location>
        <begin position="19"/>
        <end position="112"/>
    </location>
</feature>
<dbReference type="InterPro" id="IPR008993">
    <property type="entry name" value="TIMP-like_OB-fold"/>
</dbReference>
<evidence type="ECO:0000256" key="1">
    <source>
        <dbReference type="ARBA" id="ARBA00004613"/>
    </source>
</evidence>
<accession>A0AAV5S7W5</accession>
<keyword evidence="5" id="KW-0732">Signal</keyword>
<dbReference type="PANTHER" id="PTHR11844">
    <property type="entry name" value="METALLOPROTEASE INHIBITOR"/>
    <property type="match status" value="1"/>
</dbReference>
<evidence type="ECO:0008006" key="8">
    <source>
        <dbReference type="Google" id="ProtNLM"/>
    </source>
</evidence>
<dbReference type="GO" id="GO:0002020">
    <property type="term" value="F:protease binding"/>
    <property type="evidence" value="ECO:0007669"/>
    <property type="project" value="TreeGrafter"/>
</dbReference>
<dbReference type="GO" id="GO:0051045">
    <property type="term" value="P:negative regulation of membrane protein ectodomain proteolysis"/>
    <property type="evidence" value="ECO:0007669"/>
    <property type="project" value="TreeGrafter"/>
</dbReference>
<comment type="caution">
    <text evidence="6">The sequence shown here is derived from an EMBL/GenBank/DDBJ whole genome shotgun (WGS) entry which is preliminary data.</text>
</comment>
<dbReference type="GO" id="GO:0008191">
    <property type="term" value="F:metalloendopeptidase inhibitor activity"/>
    <property type="evidence" value="ECO:0007669"/>
    <property type="project" value="InterPro"/>
</dbReference>
<proteinExistence type="predicted"/>
<dbReference type="InterPro" id="IPR001820">
    <property type="entry name" value="TIMP"/>
</dbReference>
<organism evidence="6 7">
    <name type="scientific">Pristionchus entomophagus</name>
    <dbReference type="NCBI Taxonomy" id="358040"/>
    <lineage>
        <taxon>Eukaryota</taxon>
        <taxon>Metazoa</taxon>
        <taxon>Ecdysozoa</taxon>
        <taxon>Nematoda</taxon>
        <taxon>Chromadorea</taxon>
        <taxon>Rhabditida</taxon>
        <taxon>Rhabditina</taxon>
        <taxon>Diplogasteromorpha</taxon>
        <taxon>Diplogasteroidea</taxon>
        <taxon>Neodiplogasteridae</taxon>
        <taxon>Pristionchus</taxon>
    </lineage>
</organism>
<name>A0AAV5S7W5_9BILA</name>
<evidence type="ECO:0000313" key="7">
    <source>
        <dbReference type="Proteomes" id="UP001432027"/>
    </source>
</evidence>
<keyword evidence="4" id="KW-1015">Disulfide bond</keyword>
<dbReference type="AlphaFoldDB" id="A0AAV5S7W5"/>